<protein>
    <submittedName>
        <fullName evidence="2">Lipoprotein LppR</fullName>
    </submittedName>
</protein>
<accession>A0A2U3NJN5</accession>
<feature type="domain" description="PknH-like extracellular" evidence="1">
    <location>
        <begin position="43"/>
        <end position="247"/>
    </location>
</feature>
<keyword evidence="3" id="KW-1185">Reference proteome</keyword>
<keyword evidence="2" id="KW-0449">Lipoprotein</keyword>
<dbReference type="Pfam" id="PF14032">
    <property type="entry name" value="PknH_C"/>
    <property type="match status" value="1"/>
</dbReference>
<dbReference type="PROSITE" id="PS51257">
    <property type="entry name" value="PROKAR_LIPOPROTEIN"/>
    <property type="match status" value="1"/>
</dbReference>
<evidence type="ECO:0000313" key="2">
    <source>
        <dbReference type="EMBL" id="SPM31706.1"/>
    </source>
</evidence>
<dbReference type="InterPro" id="IPR038232">
    <property type="entry name" value="PknH-like_Extracell_sf"/>
</dbReference>
<dbReference type="Proteomes" id="UP000241595">
    <property type="component" value="Unassembled WGS sequence"/>
</dbReference>
<dbReference type="RefSeq" id="WP_077103510.1">
    <property type="nucleotide sequence ID" value="NZ_LT717701.1"/>
</dbReference>
<reference evidence="2 3" key="1">
    <citation type="submission" date="2017-01" db="EMBL/GenBank/DDBJ databases">
        <authorList>
            <consortium name="Urmite Genomes"/>
        </authorList>
    </citation>
    <scope>NUCLEOTIDE SEQUENCE [LARGE SCALE GENOMIC DNA]</scope>
    <source>
        <strain evidence="2 3">AB308</strain>
    </source>
</reference>
<gene>
    <name evidence="2" type="ORF">MTAB308_5229</name>
</gene>
<dbReference type="InterPro" id="IPR026954">
    <property type="entry name" value="PknH-like_Extracell"/>
</dbReference>
<dbReference type="Gene3D" id="3.40.1000.70">
    <property type="entry name" value="PknH-like extracellular domain"/>
    <property type="match status" value="1"/>
</dbReference>
<evidence type="ECO:0000259" key="1">
    <source>
        <dbReference type="Pfam" id="PF14032"/>
    </source>
</evidence>
<sequence length="252" mass="26766">MKHRWLLVVPLTVVMFVAGCAVHVGGTATPAPGLAPRSLGGPAVDHVLLGDETLSRILKQPLDLDLRFPPQFGGAEALQDAGTALPDRCLGVVAMLQQGVYESSEVEEVAVAAWRHATKPADVTDVKEGVVSLPTAADADALFATFSRQWQECNGAQTSLPGGVFRLKGRITDVQTADSVVAATVWEGWRSSDPDSVSIPARRAIAVRGNCLIEVEVDFFNSARPPARGPADLDDSAVEIARFMMDRVGSLI</sequence>
<dbReference type="EMBL" id="FTRV01000016">
    <property type="protein sequence ID" value="SPM31706.1"/>
    <property type="molecule type" value="Genomic_DNA"/>
</dbReference>
<proteinExistence type="predicted"/>
<dbReference type="STRING" id="1841859.GCA_900157385_05232"/>
<name>A0A2U3NJN5_9MYCO</name>
<dbReference type="AlphaFoldDB" id="A0A2U3NJN5"/>
<organism evidence="2 3">
    <name type="scientific">Mycobacterium terramassiliense</name>
    <dbReference type="NCBI Taxonomy" id="1841859"/>
    <lineage>
        <taxon>Bacteria</taxon>
        <taxon>Bacillati</taxon>
        <taxon>Actinomycetota</taxon>
        <taxon>Actinomycetes</taxon>
        <taxon>Mycobacteriales</taxon>
        <taxon>Mycobacteriaceae</taxon>
        <taxon>Mycobacterium</taxon>
    </lineage>
</organism>
<evidence type="ECO:0000313" key="3">
    <source>
        <dbReference type="Proteomes" id="UP000241595"/>
    </source>
</evidence>